<dbReference type="AlphaFoldDB" id="A0A8H3TQG7"/>
<dbReference type="OrthoDB" id="5512at2759"/>
<feature type="region of interest" description="Disordered" evidence="7">
    <location>
        <begin position="157"/>
        <end position="211"/>
    </location>
</feature>
<dbReference type="PANTHER" id="PTHR10639:SF7">
    <property type="entry name" value="CLATHRIN LIGHT CHAIN"/>
    <property type="match status" value="1"/>
</dbReference>
<feature type="region of interest" description="Disordered" evidence="7">
    <location>
        <begin position="27"/>
        <end position="120"/>
    </location>
</feature>
<dbReference type="Proteomes" id="UP000620104">
    <property type="component" value="Unassembled WGS sequence"/>
</dbReference>
<comment type="caution">
    <text evidence="8">The sequence shown here is derived from an EMBL/GenBank/DDBJ whole genome shotgun (WGS) entry which is preliminary data.</text>
</comment>
<dbReference type="EMBL" id="BLZA01000010">
    <property type="protein sequence ID" value="GHJ85086.1"/>
    <property type="molecule type" value="Genomic_DNA"/>
</dbReference>
<evidence type="ECO:0000256" key="4">
    <source>
        <dbReference type="ARBA" id="ARBA00023176"/>
    </source>
</evidence>
<dbReference type="GO" id="GO:0030132">
    <property type="term" value="C:clathrin coat of coated pit"/>
    <property type="evidence" value="ECO:0007669"/>
    <property type="project" value="InterPro"/>
</dbReference>
<evidence type="ECO:0000256" key="5">
    <source>
        <dbReference type="ARBA" id="ARBA00023329"/>
    </source>
</evidence>
<feature type="compositionally biased region" description="Basic and acidic residues" evidence="7">
    <location>
        <begin position="187"/>
        <end position="211"/>
    </location>
</feature>
<gene>
    <name evidence="8" type="ORF">NliqN6_1488</name>
</gene>
<comment type="function">
    <text evidence="6">Clathrin is the major protein of the polyhedral coat of coated pits and vesicles.</text>
</comment>
<dbReference type="GO" id="GO:0005198">
    <property type="term" value="F:structural molecule activity"/>
    <property type="evidence" value="ECO:0007669"/>
    <property type="project" value="InterPro"/>
</dbReference>
<evidence type="ECO:0000256" key="3">
    <source>
        <dbReference type="ARBA" id="ARBA00023136"/>
    </source>
</evidence>
<comment type="subcellular location">
    <subcellularLocation>
        <location evidence="1 6">Cytoplasmic vesicle membrane</location>
        <topology evidence="1 6">Peripheral membrane protein</topology>
        <orientation evidence="1 6">Cytoplasmic side</orientation>
    </subcellularLocation>
    <subcellularLocation>
        <location evidence="6">Membrane</location>
        <location evidence="6">Coated pit</location>
        <topology evidence="6">Peripheral membrane protein</topology>
        <orientation evidence="6">Cytoplasmic side</orientation>
    </subcellularLocation>
    <text evidence="6">Cytoplasmic face of coated pits and vesicles.</text>
</comment>
<evidence type="ECO:0000313" key="9">
    <source>
        <dbReference type="Proteomes" id="UP000620104"/>
    </source>
</evidence>
<keyword evidence="3 6" id="KW-0472">Membrane</keyword>
<accession>A0A8H3TQG7</accession>
<name>A0A8H3TQG7_9TREE</name>
<keyword evidence="9" id="KW-1185">Reference proteome</keyword>
<dbReference type="PANTHER" id="PTHR10639">
    <property type="entry name" value="CLATHRIN LIGHT CHAIN"/>
    <property type="match status" value="1"/>
</dbReference>
<evidence type="ECO:0000256" key="7">
    <source>
        <dbReference type="SAM" id="MobiDB-lite"/>
    </source>
</evidence>
<protein>
    <recommendedName>
        <fullName evidence="6">Clathrin light chain</fullName>
    </recommendedName>
</protein>
<evidence type="ECO:0000313" key="8">
    <source>
        <dbReference type="EMBL" id="GHJ85086.1"/>
    </source>
</evidence>
<dbReference type="InterPro" id="IPR000996">
    <property type="entry name" value="Clathrin_L-chain"/>
</dbReference>
<organism evidence="8 9">
    <name type="scientific">Naganishia liquefaciens</name>
    <dbReference type="NCBI Taxonomy" id="104408"/>
    <lineage>
        <taxon>Eukaryota</taxon>
        <taxon>Fungi</taxon>
        <taxon>Dikarya</taxon>
        <taxon>Basidiomycota</taxon>
        <taxon>Agaricomycotina</taxon>
        <taxon>Tremellomycetes</taxon>
        <taxon>Filobasidiales</taxon>
        <taxon>Filobasidiaceae</taxon>
        <taxon>Naganishia</taxon>
    </lineage>
</organism>
<dbReference type="GO" id="GO:0006886">
    <property type="term" value="P:intracellular protein transport"/>
    <property type="evidence" value="ECO:0007669"/>
    <property type="project" value="InterPro"/>
</dbReference>
<keyword evidence="5 6" id="KW-0968">Cytoplasmic vesicle</keyword>
<keyword evidence="4 6" id="KW-0168">Coated pit</keyword>
<comment type="similarity">
    <text evidence="2 6">Belongs to the clathrin light chain family.</text>
</comment>
<feature type="compositionally biased region" description="Low complexity" evidence="7">
    <location>
        <begin position="36"/>
        <end position="45"/>
    </location>
</feature>
<evidence type="ECO:0000256" key="6">
    <source>
        <dbReference type="RuleBase" id="RU363137"/>
    </source>
</evidence>
<evidence type="ECO:0000256" key="1">
    <source>
        <dbReference type="ARBA" id="ARBA00004180"/>
    </source>
</evidence>
<evidence type="ECO:0000256" key="2">
    <source>
        <dbReference type="ARBA" id="ARBA00005263"/>
    </source>
</evidence>
<proteinExistence type="inferred from homology"/>
<dbReference type="Pfam" id="PF01086">
    <property type="entry name" value="Clathrin_lg_ch"/>
    <property type="match status" value="1"/>
</dbReference>
<dbReference type="GO" id="GO:0030130">
    <property type="term" value="C:clathrin coat of trans-Golgi network vesicle"/>
    <property type="evidence" value="ECO:0007669"/>
    <property type="project" value="InterPro"/>
</dbReference>
<reference evidence="8" key="1">
    <citation type="submission" date="2020-07" db="EMBL/GenBank/DDBJ databases">
        <title>Draft Genome Sequence of a Deep-Sea Yeast, Naganishia (Cryptococcus) liquefaciens strain N6.</title>
        <authorList>
            <person name="Han Y.W."/>
            <person name="Kajitani R."/>
            <person name="Morimoto H."/>
            <person name="Parhat M."/>
            <person name="Tsubouchi H."/>
            <person name="Bakenova O."/>
            <person name="Ogata M."/>
            <person name="Argunhan B."/>
            <person name="Aoki R."/>
            <person name="Kajiwara S."/>
            <person name="Itoh T."/>
            <person name="Iwasaki H."/>
        </authorList>
    </citation>
    <scope>NUCLEOTIDE SEQUENCE</scope>
    <source>
        <strain evidence="8">N6</strain>
    </source>
</reference>
<dbReference type="GO" id="GO:0072583">
    <property type="term" value="P:clathrin-dependent endocytosis"/>
    <property type="evidence" value="ECO:0007669"/>
    <property type="project" value="TreeGrafter"/>
</dbReference>
<sequence length="311" mass="33217">MANNEENDEVAAYLARERAALGEDADLFANGGVPDSAAAPAASSSGLDEFDDFSKFGSAPAAASTNEDKPSSPVASGGMDAFPSLDMMDSSAGTSGGVPKEVRVTGHAGTGDEADEEREKFESAFPDIQADDVEAIAPSAVPYGLTPYPAQPYAATKTSAPSGGYSSILPAPEFSSTAAAQAEEDTEPMRQWRERQQAEIKKRDEESKRKKEETVLKAEKAIDAFYENYNAEKEKSIRKNKEDEAAFLQELQEGISKGTSWERITDIIELANSQSKTIRASAPGGSDLQRMKELLLSLRREGEKAPAAGGY</sequence>
<dbReference type="GO" id="GO:0032050">
    <property type="term" value="F:clathrin heavy chain binding"/>
    <property type="evidence" value="ECO:0007669"/>
    <property type="project" value="TreeGrafter"/>
</dbReference>